<dbReference type="InterPro" id="IPR003903">
    <property type="entry name" value="UIM_dom"/>
</dbReference>
<dbReference type="GO" id="GO:0008270">
    <property type="term" value="F:zinc ion binding"/>
    <property type="evidence" value="ECO:0007669"/>
    <property type="project" value="UniProtKB-KW"/>
</dbReference>
<evidence type="ECO:0000256" key="7">
    <source>
        <dbReference type="ARBA" id="ARBA00022833"/>
    </source>
</evidence>
<dbReference type="Pfam" id="PF12210">
    <property type="entry name" value="Hrs_helical"/>
    <property type="match status" value="1"/>
</dbReference>
<dbReference type="SMART" id="SM00064">
    <property type="entry name" value="FYVE"/>
    <property type="match status" value="1"/>
</dbReference>
<proteinExistence type="predicted"/>
<dbReference type="Pfam" id="PF01363">
    <property type="entry name" value="FYVE"/>
    <property type="match status" value="1"/>
</dbReference>
<dbReference type="InterPro" id="IPR013083">
    <property type="entry name" value="Znf_RING/FYVE/PHD"/>
</dbReference>
<feature type="compositionally biased region" description="Low complexity" evidence="10">
    <location>
        <begin position="642"/>
        <end position="652"/>
    </location>
</feature>
<gene>
    <name evidence="13" type="ORF">NMOB1V02_LOCUS6055</name>
</gene>
<feature type="compositionally biased region" description="Basic and acidic residues" evidence="10">
    <location>
        <begin position="310"/>
        <end position="319"/>
    </location>
</feature>
<keyword evidence="3" id="KW-0963">Cytoplasm</keyword>
<evidence type="ECO:0000256" key="8">
    <source>
        <dbReference type="PROSITE-ProRule" id="PRU00091"/>
    </source>
</evidence>
<evidence type="ECO:0000256" key="9">
    <source>
        <dbReference type="SAM" id="Coils"/>
    </source>
</evidence>
<dbReference type="SUPFAM" id="SSF48464">
    <property type="entry name" value="ENTH/VHS domain"/>
    <property type="match status" value="1"/>
</dbReference>
<dbReference type="CDD" id="cd21387">
    <property type="entry name" value="GAT_Hrs"/>
    <property type="match status" value="1"/>
</dbReference>
<evidence type="ECO:0000256" key="4">
    <source>
        <dbReference type="ARBA" id="ARBA00022553"/>
    </source>
</evidence>
<dbReference type="Gene3D" id="3.30.40.10">
    <property type="entry name" value="Zinc/RING finger domain, C3HC4 (zinc finger)"/>
    <property type="match status" value="1"/>
</dbReference>
<evidence type="ECO:0000256" key="2">
    <source>
        <dbReference type="ARBA" id="ARBA00015450"/>
    </source>
</evidence>
<evidence type="ECO:0000256" key="1">
    <source>
        <dbReference type="ARBA" id="ARBA00004496"/>
    </source>
</evidence>
<dbReference type="InterPro" id="IPR017073">
    <property type="entry name" value="HGS/VPS27"/>
</dbReference>
<dbReference type="EMBL" id="OA883240">
    <property type="protein sequence ID" value="CAD7278347.1"/>
    <property type="molecule type" value="Genomic_DNA"/>
</dbReference>
<dbReference type="GO" id="GO:0035091">
    <property type="term" value="F:phosphatidylinositol binding"/>
    <property type="evidence" value="ECO:0007669"/>
    <property type="project" value="InterPro"/>
</dbReference>
<comment type="subcellular location">
    <subcellularLocation>
        <location evidence="1">Cytoplasm</location>
    </subcellularLocation>
</comment>
<feature type="coiled-coil region" evidence="9">
    <location>
        <begin position="452"/>
        <end position="504"/>
    </location>
</feature>
<feature type="domain" description="VHS" evidence="12">
    <location>
        <begin position="16"/>
        <end position="145"/>
    </location>
</feature>
<dbReference type="Gene3D" id="1.20.5.1940">
    <property type="match status" value="1"/>
</dbReference>
<keyword evidence="7" id="KW-0862">Zinc</keyword>
<evidence type="ECO:0000259" key="11">
    <source>
        <dbReference type="PROSITE" id="PS50178"/>
    </source>
</evidence>
<dbReference type="GO" id="GO:0032456">
    <property type="term" value="P:endocytic recycling"/>
    <property type="evidence" value="ECO:0007669"/>
    <property type="project" value="TreeGrafter"/>
</dbReference>
<dbReference type="Pfam" id="PF00790">
    <property type="entry name" value="VHS"/>
    <property type="match status" value="1"/>
</dbReference>
<dbReference type="SMART" id="SM00288">
    <property type="entry name" value="VHS"/>
    <property type="match status" value="1"/>
</dbReference>
<evidence type="ECO:0000313" key="13">
    <source>
        <dbReference type="EMBL" id="CAD7278347.1"/>
    </source>
</evidence>
<evidence type="ECO:0000256" key="3">
    <source>
        <dbReference type="ARBA" id="ARBA00022490"/>
    </source>
</evidence>
<keyword evidence="4" id="KW-0597">Phosphoprotein</keyword>
<dbReference type="Gene3D" id="1.25.40.90">
    <property type="match status" value="1"/>
</dbReference>
<dbReference type="OrthoDB" id="957735at2759"/>
<feature type="region of interest" description="Disordered" evidence="10">
    <location>
        <begin position="310"/>
        <end position="339"/>
    </location>
</feature>
<dbReference type="PROSITE" id="PS50179">
    <property type="entry name" value="VHS"/>
    <property type="match status" value="1"/>
</dbReference>
<keyword evidence="14" id="KW-1185">Reference proteome</keyword>
<organism evidence="13">
    <name type="scientific">Notodromas monacha</name>
    <dbReference type="NCBI Taxonomy" id="399045"/>
    <lineage>
        <taxon>Eukaryota</taxon>
        <taxon>Metazoa</taxon>
        <taxon>Ecdysozoa</taxon>
        <taxon>Arthropoda</taxon>
        <taxon>Crustacea</taxon>
        <taxon>Oligostraca</taxon>
        <taxon>Ostracoda</taxon>
        <taxon>Podocopa</taxon>
        <taxon>Podocopida</taxon>
        <taxon>Cypridocopina</taxon>
        <taxon>Cypridoidea</taxon>
        <taxon>Cyprididae</taxon>
        <taxon>Notodromas</taxon>
    </lineage>
</organism>
<keyword evidence="5" id="KW-0479">Metal-binding</keyword>
<feature type="region of interest" description="Disordered" evidence="10">
    <location>
        <begin position="228"/>
        <end position="265"/>
    </location>
</feature>
<dbReference type="SUPFAM" id="SSF57903">
    <property type="entry name" value="FYVE/PHD zinc finger"/>
    <property type="match status" value="1"/>
</dbReference>
<dbReference type="EMBL" id="CAJPEX010001203">
    <property type="protein sequence ID" value="CAG0918499.1"/>
    <property type="molecule type" value="Genomic_DNA"/>
</dbReference>
<feature type="region of interest" description="Disordered" evidence="10">
    <location>
        <begin position="578"/>
        <end position="616"/>
    </location>
</feature>
<dbReference type="PIRSF" id="PIRSF036956">
    <property type="entry name" value="Hrs_Vps27"/>
    <property type="match status" value="1"/>
</dbReference>
<dbReference type="InterPro" id="IPR002014">
    <property type="entry name" value="VHS_dom"/>
</dbReference>
<dbReference type="PANTHER" id="PTHR46275:SF1">
    <property type="entry name" value="HEPATOCYTE GROWTH FACTOR-REGULATED TYROSINE KINASE SUBSTRATE"/>
    <property type="match status" value="1"/>
</dbReference>
<keyword evidence="9" id="KW-0175">Coiled coil</keyword>
<dbReference type="InterPro" id="IPR024641">
    <property type="entry name" value="HRS_helical"/>
</dbReference>
<dbReference type="PROSITE" id="PS50178">
    <property type="entry name" value="ZF_FYVE"/>
    <property type="match status" value="1"/>
</dbReference>
<dbReference type="CDD" id="cd03569">
    <property type="entry name" value="VHS_Hrs"/>
    <property type="match status" value="1"/>
</dbReference>
<dbReference type="InterPro" id="IPR008942">
    <property type="entry name" value="ENTH_VHS"/>
</dbReference>
<keyword evidence="6 8" id="KW-0863">Zinc-finger</keyword>
<evidence type="ECO:0000256" key="10">
    <source>
        <dbReference type="SAM" id="MobiDB-lite"/>
    </source>
</evidence>
<dbReference type="GO" id="GO:0031623">
    <property type="term" value="P:receptor internalization"/>
    <property type="evidence" value="ECO:0007669"/>
    <property type="project" value="TreeGrafter"/>
</dbReference>
<feature type="region of interest" description="Disordered" evidence="10">
    <location>
        <begin position="633"/>
        <end position="652"/>
    </location>
</feature>
<protein>
    <recommendedName>
        <fullName evidence="2">Hepatocyte growth factor-regulated tyrosine kinase substrate</fullName>
    </recommendedName>
</protein>
<feature type="compositionally biased region" description="Pro residues" evidence="10">
    <location>
        <begin position="579"/>
        <end position="588"/>
    </location>
</feature>
<reference evidence="13" key="1">
    <citation type="submission" date="2020-11" db="EMBL/GenBank/DDBJ databases">
        <authorList>
            <person name="Tran Van P."/>
        </authorList>
    </citation>
    <scope>NUCLEOTIDE SEQUENCE</scope>
</reference>
<evidence type="ECO:0000256" key="6">
    <source>
        <dbReference type="ARBA" id="ARBA00022771"/>
    </source>
</evidence>
<feature type="region of interest" description="Disordered" evidence="10">
    <location>
        <begin position="660"/>
        <end position="689"/>
    </location>
</feature>
<evidence type="ECO:0000313" key="14">
    <source>
        <dbReference type="Proteomes" id="UP000678499"/>
    </source>
</evidence>
<feature type="compositionally biased region" description="Pro residues" evidence="10">
    <location>
        <begin position="666"/>
        <end position="683"/>
    </location>
</feature>
<accession>A0A7R9BQK2</accession>
<evidence type="ECO:0000259" key="12">
    <source>
        <dbReference type="PROSITE" id="PS50179"/>
    </source>
</evidence>
<dbReference type="InterPro" id="IPR011011">
    <property type="entry name" value="Znf_FYVE_PHD"/>
</dbReference>
<dbReference type="InterPro" id="IPR017455">
    <property type="entry name" value="Znf_FYVE-rel"/>
</dbReference>
<dbReference type="InterPro" id="IPR000306">
    <property type="entry name" value="Znf_FYVE"/>
</dbReference>
<feature type="domain" description="FYVE-type" evidence="11">
    <location>
        <begin position="162"/>
        <end position="222"/>
    </location>
</feature>
<dbReference type="AlphaFoldDB" id="A0A7R9BQK2"/>
<dbReference type="GO" id="GO:0043130">
    <property type="term" value="F:ubiquitin binding"/>
    <property type="evidence" value="ECO:0007669"/>
    <property type="project" value="InterPro"/>
</dbReference>
<dbReference type="Proteomes" id="UP000678499">
    <property type="component" value="Unassembled WGS sequence"/>
</dbReference>
<name>A0A7R9BQK2_9CRUS</name>
<dbReference type="PROSITE" id="PS50330">
    <property type="entry name" value="UIM"/>
    <property type="match status" value="1"/>
</dbReference>
<sequence length="689" mass="77229">MFRSTGMFDKLLDKATSHLNLEEPDLVVTLQLCDNIRQKDVQASYALSALKKKLYDKNPNVQLFALQVLESWVKNCGVLVHDELLGSKDMMEELHDIVKQTPNEKVRKKILELIQVWAHAFRGQSKYQPVQDIMNIMKAEGYSFPQLKESDAMFMADTAPNWIDGEACMQCRSTFSMFTRKHHCRACGKIFCDPCSQHSLPLPHLGIEKFVRVCDYCFEKHRKSLGAAATGTKEGTDDLPPEYLNSPLSKENQVPKKKTEEELREEEELQLAIALSQSECESKAQEDPVELDPELARYLDRSFWETKQQKAEAREEKKEKVKKSSSGLYPENSRKYEADTSIAPQASAPPMASSAPAVNANEMSFTNNKYMSNENSIALETPVPQRAVHPVEEDAELNDFVNNLRSQLEIFTNRMESNKSRGRSIAVDSSVQTLFMNIASLNSTLIRKTNTLEEERVLYEGMQDRLAQLKDARAALDALREEHREKIRREEEEAERQRQMQMAHKLAIMRKKKHEYLEYQRQMALQRMQEEERILTMKNMAAAAGAQMMYPPGVVPMPGGVNGPTSMPGVIPGYAPQMPGAPPHPPQHVMPSSQMPGDHYDGSPVHQSAPYYPPQMPPGGVYQMPVVQGYRMPTAGPPPGAPSSTATAVAATSAAQQQIAQVVAAPAPPQAIPEPEPPQPEPAPLICFD</sequence>
<evidence type="ECO:0000256" key="5">
    <source>
        <dbReference type="ARBA" id="ARBA00022723"/>
    </source>
</evidence>
<dbReference type="PANTHER" id="PTHR46275">
    <property type="entry name" value="HEPATOCYTE GROWTH FACTOR-REGULATED TYROSINE KINASE SUBSTRATE"/>
    <property type="match status" value="1"/>
</dbReference>
<dbReference type="GO" id="GO:0005769">
    <property type="term" value="C:early endosome"/>
    <property type="evidence" value="ECO:0007669"/>
    <property type="project" value="TreeGrafter"/>
</dbReference>